<keyword evidence="10 12" id="KW-0573">Peptidoglycan synthesis</keyword>
<evidence type="ECO:0000256" key="4">
    <source>
        <dbReference type="ARBA" id="ARBA00022676"/>
    </source>
</evidence>
<feature type="active site" description="Nucleophile" evidence="12">
    <location>
        <position position="211"/>
    </location>
</feature>
<keyword evidence="13" id="KW-0472">Membrane</keyword>
<keyword evidence="11 12" id="KW-0961">Cell wall biogenesis/degradation</keyword>
<dbReference type="InterPro" id="IPR038063">
    <property type="entry name" value="Transpep_catalytic_dom"/>
</dbReference>
<evidence type="ECO:0000313" key="15">
    <source>
        <dbReference type="EMBL" id="ADA82690.1"/>
    </source>
</evidence>
<dbReference type="AlphaFoldDB" id="D2XNA1"/>
<dbReference type="CDD" id="cd16913">
    <property type="entry name" value="YkuD_like"/>
    <property type="match status" value="1"/>
</dbReference>
<feature type="transmembrane region" description="Helical" evidence="13">
    <location>
        <begin position="6"/>
        <end position="30"/>
    </location>
</feature>
<keyword evidence="13" id="KW-1133">Transmembrane helix</keyword>
<keyword evidence="7" id="KW-0574">Periplasm</keyword>
<proteinExistence type="inferred from homology"/>
<evidence type="ECO:0000256" key="12">
    <source>
        <dbReference type="PROSITE-ProRule" id="PRU01373"/>
    </source>
</evidence>
<keyword evidence="8" id="KW-0378">Hydrolase</keyword>
<evidence type="ECO:0000259" key="14">
    <source>
        <dbReference type="PROSITE" id="PS52029"/>
    </source>
</evidence>
<organism evidence="15">
    <name type="scientific">Candidatus Blochmannia sansabeanus</name>
    <name type="common">nom. nud.</name>
    <dbReference type="NCBI Taxonomy" id="251534"/>
    <lineage>
        <taxon>Bacteria</taxon>
        <taxon>Pseudomonadati</taxon>
        <taxon>Pseudomonadota</taxon>
        <taxon>Gammaproteobacteria</taxon>
        <taxon>Enterobacterales</taxon>
        <taxon>Enterobacteriaceae</taxon>
        <taxon>ant endosymbionts</taxon>
        <taxon>Candidatus Blochmanniella</taxon>
    </lineage>
</organism>
<dbReference type="PROSITE" id="PS52029">
    <property type="entry name" value="LD_TPASE"/>
    <property type="match status" value="1"/>
</dbReference>
<evidence type="ECO:0000256" key="7">
    <source>
        <dbReference type="ARBA" id="ARBA00022764"/>
    </source>
</evidence>
<evidence type="ECO:0000256" key="13">
    <source>
        <dbReference type="SAM" id="Phobius"/>
    </source>
</evidence>
<name>D2XNA1_9ENTR</name>
<reference evidence="15" key="1">
    <citation type="journal article" date="2010" name="Mol. Biol. Evol.">
        <title>Slip into something more functional: selection maintains ancient frameshifts in homopolymeric sequences.</title>
        <authorList>
            <person name="Wernegreen J.J."/>
            <person name="Kauppinen S.N."/>
            <person name="Degnan P.H."/>
        </authorList>
    </citation>
    <scope>NUCLEOTIDE SEQUENCE</scope>
</reference>
<dbReference type="GO" id="GO:0018104">
    <property type="term" value="P:peptidoglycan-protein cross-linking"/>
    <property type="evidence" value="ECO:0007669"/>
    <property type="project" value="TreeGrafter"/>
</dbReference>
<dbReference type="GO" id="GO:0008360">
    <property type="term" value="P:regulation of cell shape"/>
    <property type="evidence" value="ECO:0007669"/>
    <property type="project" value="UniProtKB-UniRule"/>
</dbReference>
<dbReference type="GO" id="GO:0042597">
    <property type="term" value="C:periplasmic space"/>
    <property type="evidence" value="ECO:0007669"/>
    <property type="project" value="UniProtKB-SubCell"/>
</dbReference>
<comment type="subcellular location">
    <subcellularLocation>
        <location evidence="1">Periplasm</location>
    </subcellularLocation>
</comment>
<keyword evidence="9 12" id="KW-0133">Cell shape</keyword>
<feature type="active site" description="Proton donor/acceptor" evidence="12">
    <location>
        <position position="195"/>
    </location>
</feature>
<keyword evidence="13" id="KW-0812">Transmembrane</keyword>
<dbReference type="GO" id="GO:0005576">
    <property type="term" value="C:extracellular region"/>
    <property type="evidence" value="ECO:0007669"/>
    <property type="project" value="TreeGrafter"/>
</dbReference>
<evidence type="ECO:0000256" key="8">
    <source>
        <dbReference type="ARBA" id="ARBA00022801"/>
    </source>
</evidence>
<evidence type="ECO:0000256" key="6">
    <source>
        <dbReference type="ARBA" id="ARBA00022729"/>
    </source>
</evidence>
<dbReference type="SUPFAM" id="SSF141523">
    <property type="entry name" value="L,D-transpeptidase catalytic domain-like"/>
    <property type="match status" value="1"/>
</dbReference>
<evidence type="ECO:0000256" key="5">
    <source>
        <dbReference type="ARBA" id="ARBA00022679"/>
    </source>
</evidence>
<evidence type="ECO:0000256" key="2">
    <source>
        <dbReference type="ARBA" id="ARBA00004752"/>
    </source>
</evidence>
<dbReference type="PANTHER" id="PTHR30582">
    <property type="entry name" value="L,D-TRANSPEPTIDASE"/>
    <property type="match status" value="1"/>
</dbReference>
<keyword evidence="5" id="KW-0808">Transferase</keyword>
<dbReference type="PANTHER" id="PTHR30582:SF31">
    <property type="entry name" value="L,D-TRANSPEPTIDASE YBIS-RELATED"/>
    <property type="match status" value="1"/>
</dbReference>
<evidence type="ECO:0000256" key="10">
    <source>
        <dbReference type="ARBA" id="ARBA00022984"/>
    </source>
</evidence>
<dbReference type="GO" id="GO:0071555">
    <property type="term" value="P:cell wall organization"/>
    <property type="evidence" value="ECO:0007669"/>
    <property type="project" value="UniProtKB-UniRule"/>
</dbReference>
<keyword evidence="6" id="KW-0732">Signal</keyword>
<comment type="similarity">
    <text evidence="3">Belongs to the YkuD family.</text>
</comment>
<dbReference type="InterPro" id="IPR041597">
    <property type="entry name" value="Ldt_C"/>
</dbReference>
<dbReference type="GO" id="GO:0071972">
    <property type="term" value="F:peptidoglycan L,D-transpeptidase activity"/>
    <property type="evidence" value="ECO:0007669"/>
    <property type="project" value="TreeGrafter"/>
</dbReference>
<evidence type="ECO:0000256" key="11">
    <source>
        <dbReference type="ARBA" id="ARBA00023316"/>
    </source>
</evidence>
<evidence type="ECO:0000256" key="1">
    <source>
        <dbReference type="ARBA" id="ARBA00004418"/>
    </source>
</evidence>
<comment type="pathway">
    <text evidence="2 12">Cell wall biogenesis; peptidoglycan biosynthesis.</text>
</comment>
<gene>
    <name evidence="15" type="primary">ybiS</name>
</gene>
<sequence>MKVKVYFYNVIFTLLIGLSHCLAYAIVYTLPEGSNRLVGKNLEVVTPKNNIHSLEFFSEWFQVGISNMLEANPDVDVYLPDSEKKLIIPHQLILPKTPHLGIVINSAEMRLYYYPANSNTVITLPIAIGTIENATPYYWITSVKHKKKNPIWIPTKNMRDEYIKRGEVLPTIFPAGSNNPMGLYALYLGQNYAIHGTNSNFGIGLRVTRGCIRLRPKDIEFLFKIVPVGTKVQFINEPIKSTIETNGMQYLEVHNPLSHDKEENHFNTSTAIAYLKKKISSILIDDTNIDYKIVNEALENRSGIPINITRKLSKN</sequence>
<dbReference type="UniPathway" id="UPA00219"/>
<evidence type="ECO:0000256" key="9">
    <source>
        <dbReference type="ARBA" id="ARBA00022960"/>
    </source>
</evidence>
<keyword evidence="4" id="KW-0328">Glycosyltransferase</keyword>
<feature type="domain" description="L,D-TPase catalytic" evidence="14">
    <location>
        <begin position="100"/>
        <end position="235"/>
    </location>
</feature>
<dbReference type="GO" id="GO:0016757">
    <property type="term" value="F:glycosyltransferase activity"/>
    <property type="evidence" value="ECO:0007669"/>
    <property type="project" value="UniProtKB-KW"/>
</dbReference>
<dbReference type="Pfam" id="PF17969">
    <property type="entry name" value="Ldt_C"/>
    <property type="match status" value="1"/>
</dbReference>
<dbReference type="InterPro" id="IPR050979">
    <property type="entry name" value="LD-transpeptidase"/>
</dbReference>
<dbReference type="Gene3D" id="2.40.440.10">
    <property type="entry name" value="L,D-transpeptidase catalytic domain-like"/>
    <property type="match status" value="1"/>
</dbReference>
<dbReference type="EMBL" id="GU219486">
    <property type="protein sequence ID" value="ADA82690.1"/>
    <property type="molecule type" value="Genomic_DNA"/>
</dbReference>
<evidence type="ECO:0000256" key="3">
    <source>
        <dbReference type="ARBA" id="ARBA00005992"/>
    </source>
</evidence>
<dbReference type="Pfam" id="PF03734">
    <property type="entry name" value="YkuD"/>
    <property type="match status" value="1"/>
</dbReference>
<protein>
    <submittedName>
        <fullName evidence="15">L,D-transpeptidase</fullName>
    </submittedName>
</protein>
<dbReference type="InterPro" id="IPR005490">
    <property type="entry name" value="LD_TPept_cat_dom"/>
</dbReference>
<accession>D2XNA1</accession>